<dbReference type="Gene3D" id="2.30.30.770">
    <property type="match status" value="1"/>
</dbReference>
<dbReference type="InterPro" id="IPR038655">
    <property type="entry name" value="Ribosomal_eL27_sf"/>
</dbReference>
<reference evidence="1" key="1">
    <citation type="journal article" date="2023" name="Nat. Commun.">
        <title>Diploid and tetraploid genomes of Acorus and the evolution of monocots.</title>
        <authorList>
            <person name="Ma L."/>
            <person name="Liu K.W."/>
            <person name="Li Z."/>
            <person name="Hsiao Y.Y."/>
            <person name="Qi Y."/>
            <person name="Fu T."/>
            <person name="Tang G.D."/>
            <person name="Zhang D."/>
            <person name="Sun W.H."/>
            <person name="Liu D.K."/>
            <person name="Li Y."/>
            <person name="Chen G.Z."/>
            <person name="Liu X.D."/>
            <person name="Liao X.Y."/>
            <person name="Jiang Y.T."/>
            <person name="Yu X."/>
            <person name="Hao Y."/>
            <person name="Huang J."/>
            <person name="Zhao X.W."/>
            <person name="Ke S."/>
            <person name="Chen Y.Y."/>
            <person name="Wu W.L."/>
            <person name="Hsu J.L."/>
            <person name="Lin Y.F."/>
            <person name="Huang M.D."/>
            <person name="Li C.Y."/>
            <person name="Huang L."/>
            <person name="Wang Z.W."/>
            <person name="Zhao X."/>
            <person name="Zhong W.Y."/>
            <person name="Peng D.H."/>
            <person name="Ahmad S."/>
            <person name="Lan S."/>
            <person name="Zhang J.S."/>
            <person name="Tsai W.C."/>
            <person name="Van de Peer Y."/>
            <person name="Liu Z.J."/>
        </authorList>
    </citation>
    <scope>NUCLEOTIDE SEQUENCE</scope>
    <source>
        <strain evidence="1">CP</strain>
    </source>
</reference>
<keyword evidence="1" id="KW-0689">Ribosomal protein</keyword>
<dbReference type="GO" id="GO:0005840">
    <property type="term" value="C:ribosome"/>
    <property type="evidence" value="ECO:0007669"/>
    <property type="project" value="UniProtKB-KW"/>
</dbReference>
<dbReference type="InterPro" id="IPR001141">
    <property type="entry name" value="Ribosomal_eL27"/>
</dbReference>
<organism evidence="1 2">
    <name type="scientific">Acorus calamus</name>
    <name type="common">Sweet flag</name>
    <dbReference type="NCBI Taxonomy" id="4465"/>
    <lineage>
        <taxon>Eukaryota</taxon>
        <taxon>Viridiplantae</taxon>
        <taxon>Streptophyta</taxon>
        <taxon>Embryophyta</taxon>
        <taxon>Tracheophyta</taxon>
        <taxon>Spermatophyta</taxon>
        <taxon>Magnoliopsida</taxon>
        <taxon>Liliopsida</taxon>
        <taxon>Acoraceae</taxon>
        <taxon>Acorus</taxon>
    </lineage>
</organism>
<gene>
    <name evidence="1" type="primary">RPL27</name>
    <name evidence="1" type="ORF">QJS10_CPB19g00583</name>
</gene>
<keyword evidence="1" id="KW-0687">Ribonucleoprotein</keyword>
<protein>
    <submittedName>
        <fullName evidence="1">60S ribosomal protein L27</fullName>
    </submittedName>
</protein>
<dbReference type="PANTHER" id="PTHR10497">
    <property type="entry name" value="60S RIBOSOMAL PROTEIN L27"/>
    <property type="match status" value="1"/>
</dbReference>
<dbReference type="Pfam" id="PF01777">
    <property type="entry name" value="Ribosomal_L27e"/>
    <property type="match status" value="1"/>
</dbReference>
<accession>A0AAV9CHK8</accession>
<evidence type="ECO:0000313" key="2">
    <source>
        <dbReference type="Proteomes" id="UP001180020"/>
    </source>
</evidence>
<reference evidence="1" key="2">
    <citation type="submission" date="2023-06" db="EMBL/GenBank/DDBJ databases">
        <authorList>
            <person name="Ma L."/>
            <person name="Liu K.-W."/>
            <person name="Li Z."/>
            <person name="Hsiao Y.-Y."/>
            <person name="Qi Y."/>
            <person name="Fu T."/>
            <person name="Tang G."/>
            <person name="Zhang D."/>
            <person name="Sun W.-H."/>
            <person name="Liu D.-K."/>
            <person name="Li Y."/>
            <person name="Chen G.-Z."/>
            <person name="Liu X.-D."/>
            <person name="Liao X.-Y."/>
            <person name="Jiang Y.-T."/>
            <person name="Yu X."/>
            <person name="Hao Y."/>
            <person name="Huang J."/>
            <person name="Zhao X.-W."/>
            <person name="Ke S."/>
            <person name="Chen Y.-Y."/>
            <person name="Wu W.-L."/>
            <person name="Hsu J.-L."/>
            <person name="Lin Y.-F."/>
            <person name="Huang M.-D."/>
            <person name="Li C.-Y."/>
            <person name="Huang L."/>
            <person name="Wang Z.-W."/>
            <person name="Zhao X."/>
            <person name="Zhong W.-Y."/>
            <person name="Peng D.-H."/>
            <person name="Ahmad S."/>
            <person name="Lan S."/>
            <person name="Zhang J.-S."/>
            <person name="Tsai W.-C."/>
            <person name="Van De Peer Y."/>
            <person name="Liu Z.-J."/>
        </authorList>
    </citation>
    <scope>NUCLEOTIDE SEQUENCE</scope>
    <source>
        <strain evidence="1">CP</strain>
        <tissue evidence="1">Leaves</tissue>
    </source>
</reference>
<sequence>MAKKSSVKVFIELINYNHIMPTRYTLDIGLKDVVAQDGQEPAVLHQVEFLSRSGDSEINSTVPAQRGGRGRVEVGFLDVDFVFFWGHVQLVIDTTDKVSFERLKRTISYAYHTSGAHERSGSHGSIYRITSNHSE</sequence>
<keyword evidence="2" id="KW-1185">Reference proteome</keyword>
<dbReference type="EMBL" id="JAUJYO010000019">
    <property type="protein sequence ID" value="KAK1288643.1"/>
    <property type="molecule type" value="Genomic_DNA"/>
</dbReference>
<comment type="caution">
    <text evidence="1">The sequence shown here is derived from an EMBL/GenBank/DDBJ whole genome shotgun (WGS) entry which is preliminary data.</text>
</comment>
<dbReference type="AlphaFoldDB" id="A0AAV9CHK8"/>
<dbReference type="GO" id="GO:0006412">
    <property type="term" value="P:translation"/>
    <property type="evidence" value="ECO:0007669"/>
    <property type="project" value="InterPro"/>
</dbReference>
<dbReference type="Proteomes" id="UP001180020">
    <property type="component" value="Unassembled WGS sequence"/>
</dbReference>
<proteinExistence type="predicted"/>
<name>A0AAV9CHK8_ACOCL</name>
<dbReference type="GO" id="GO:0003735">
    <property type="term" value="F:structural constituent of ribosome"/>
    <property type="evidence" value="ECO:0007669"/>
    <property type="project" value="InterPro"/>
</dbReference>
<evidence type="ECO:0000313" key="1">
    <source>
        <dbReference type="EMBL" id="KAK1288643.1"/>
    </source>
</evidence>